<dbReference type="InterPro" id="IPR007886">
    <property type="entry name" value="AlaDH/PNT_N"/>
</dbReference>
<dbReference type="SUPFAM" id="SSF52283">
    <property type="entry name" value="Formate/glycerate dehydrogenase catalytic domain-like"/>
    <property type="match status" value="1"/>
</dbReference>
<keyword evidence="3" id="KW-1185">Reference proteome</keyword>
<dbReference type="EMBL" id="JAUSUI010000008">
    <property type="protein sequence ID" value="MDQ0304658.1"/>
    <property type="molecule type" value="Genomic_DNA"/>
</dbReference>
<proteinExistence type="predicted"/>
<organism evidence="2 3">
    <name type="scientific">Ancylobacter polymorphus</name>
    <dbReference type="NCBI Taxonomy" id="223390"/>
    <lineage>
        <taxon>Bacteria</taxon>
        <taxon>Pseudomonadati</taxon>
        <taxon>Pseudomonadota</taxon>
        <taxon>Alphaproteobacteria</taxon>
        <taxon>Hyphomicrobiales</taxon>
        <taxon>Xanthobacteraceae</taxon>
        <taxon>Ancylobacter</taxon>
    </lineage>
</organism>
<evidence type="ECO:0000259" key="1">
    <source>
        <dbReference type="Pfam" id="PF05222"/>
    </source>
</evidence>
<feature type="non-terminal residue" evidence="2">
    <location>
        <position position="50"/>
    </location>
</feature>
<gene>
    <name evidence="2" type="ORF">J2S75_003703</name>
</gene>
<reference evidence="2 3" key="1">
    <citation type="submission" date="2023-07" db="EMBL/GenBank/DDBJ databases">
        <title>Genomic Encyclopedia of Type Strains, Phase IV (KMG-IV): sequencing the most valuable type-strain genomes for metagenomic binning, comparative biology and taxonomic classification.</title>
        <authorList>
            <person name="Goeker M."/>
        </authorList>
    </citation>
    <scope>NUCLEOTIDE SEQUENCE [LARGE SCALE GENOMIC DNA]</scope>
    <source>
        <strain evidence="2 3">DSM 2457</strain>
    </source>
</reference>
<sequence length="50" mass="5114">MRIAILKEEARFEPRVAASADTVKRYIGLGAAVFVASGAGAASGIGDGEY</sequence>
<dbReference type="Pfam" id="PF05222">
    <property type="entry name" value="AlaDh_PNT_N"/>
    <property type="match status" value="1"/>
</dbReference>
<protein>
    <submittedName>
        <fullName evidence="2">NAD/NADP transhydrogenase alpha subunit</fullName>
    </submittedName>
</protein>
<evidence type="ECO:0000313" key="2">
    <source>
        <dbReference type="EMBL" id="MDQ0304658.1"/>
    </source>
</evidence>
<comment type="caution">
    <text evidence="2">The sequence shown here is derived from an EMBL/GenBank/DDBJ whole genome shotgun (WGS) entry which is preliminary data.</text>
</comment>
<accession>A0ABU0BH84</accession>
<dbReference type="Gene3D" id="3.40.50.720">
    <property type="entry name" value="NAD(P)-binding Rossmann-like Domain"/>
    <property type="match status" value="1"/>
</dbReference>
<evidence type="ECO:0000313" key="3">
    <source>
        <dbReference type="Proteomes" id="UP001224682"/>
    </source>
</evidence>
<dbReference type="Proteomes" id="UP001224682">
    <property type="component" value="Unassembled WGS sequence"/>
</dbReference>
<name>A0ABU0BH84_9HYPH</name>
<feature type="domain" description="Alanine dehydrogenase/pyridine nucleotide transhydrogenase N-terminal" evidence="1">
    <location>
        <begin position="5"/>
        <end position="50"/>
    </location>
</feature>